<dbReference type="STRING" id="403673.A0A177WL22"/>
<name>A0A177WL22_BATDL</name>
<keyword evidence="1" id="KW-0175">Coiled coil</keyword>
<keyword evidence="3" id="KW-0732">Signal</keyword>
<evidence type="ECO:0000313" key="4">
    <source>
        <dbReference type="EMBL" id="OAJ40793.1"/>
    </source>
</evidence>
<dbReference type="Proteomes" id="UP000077115">
    <property type="component" value="Unassembled WGS sequence"/>
</dbReference>
<feature type="compositionally biased region" description="Basic and acidic residues" evidence="2">
    <location>
        <begin position="214"/>
        <end position="224"/>
    </location>
</feature>
<evidence type="ECO:0000256" key="2">
    <source>
        <dbReference type="SAM" id="MobiDB-lite"/>
    </source>
</evidence>
<evidence type="ECO:0000256" key="3">
    <source>
        <dbReference type="SAM" id="SignalP"/>
    </source>
</evidence>
<proteinExistence type="predicted"/>
<feature type="chain" id="PRO_5008077671" evidence="3">
    <location>
        <begin position="21"/>
        <end position="271"/>
    </location>
</feature>
<reference evidence="4 5" key="2">
    <citation type="submission" date="2016-05" db="EMBL/GenBank/DDBJ databases">
        <title>Lineage-specific infection strategies underlie the spectrum of fungal disease in amphibians.</title>
        <authorList>
            <person name="Cuomo C.A."/>
            <person name="Farrer R.A."/>
            <person name="James T."/>
            <person name="Longcore J."/>
            <person name="Birren B."/>
        </authorList>
    </citation>
    <scope>NUCLEOTIDE SEQUENCE [LARGE SCALE GENOMIC DNA]</scope>
    <source>
        <strain evidence="4 5">JEL423</strain>
    </source>
</reference>
<accession>A0A177WL22</accession>
<dbReference type="AlphaFoldDB" id="A0A177WL22"/>
<evidence type="ECO:0000256" key="1">
    <source>
        <dbReference type="SAM" id="Coils"/>
    </source>
</evidence>
<feature type="coiled-coil region" evidence="1">
    <location>
        <begin position="111"/>
        <end position="145"/>
    </location>
</feature>
<evidence type="ECO:0000313" key="5">
    <source>
        <dbReference type="Proteomes" id="UP000077115"/>
    </source>
</evidence>
<feature type="signal peptide" evidence="3">
    <location>
        <begin position="1"/>
        <end position="20"/>
    </location>
</feature>
<protein>
    <submittedName>
        <fullName evidence="4">Uncharacterized protein</fullName>
    </submittedName>
</protein>
<feature type="compositionally biased region" description="Basic and acidic residues" evidence="2">
    <location>
        <begin position="191"/>
        <end position="205"/>
    </location>
</feature>
<dbReference type="VEuPathDB" id="FungiDB:BDEG_24494"/>
<reference evidence="4 5" key="1">
    <citation type="submission" date="2006-10" db="EMBL/GenBank/DDBJ databases">
        <title>The Genome Sequence of Batrachochytrium dendrobatidis JEL423.</title>
        <authorList>
            <consortium name="The Broad Institute Genome Sequencing Platform"/>
            <person name="Birren B."/>
            <person name="Lander E."/>
            <person name="Galagan J."/>
            <person name="Cuomo C."/>
            <person name="Devon K."/>
            <person name="Jaffe D."/>
            <person name="Butler J."/>
            <person name="Alvarez P."/>
            <person name="Gnerre S."/>
            <person name="Grabherr M."/>
            <person name="Kleber M."/>
            <person name="Mauceli E."/>
            <person name="Brockman W."/>
            <person name="Young S."/>
            <person name="LaButti K."/>
            <person name="Sykes S."/>
            <person name="DeCaprio D."/>
            <person name="Crawford M."/>
            <person name="Koehrsen M."/>
            <person name="Engels R."/>
            <person name="Montgomery P."/>
            <person name="Pearson M."/>
            <person name="Howarth C."/>
            <person name="Larson L."/>
            <person name="White J."/>
            <person name="O'Leary S."/>
            <person name="Kodira C."/>
            <person name="Zeng Q."/>
            <person name="Yandava C."/>
            <person name="Alvarado L."/>
            <person name="Longcore J."/>
            <person name="James T."/>
        </authorList>
    </citation>
    <scope>NUCLEOTIDE SEQUENCE [LARGE SCALE GENOMIC DNA]</scope>
    <source>
        <strain evidence="4 5">JEL423</strain>
    </source>
</reference>
<organism evidence="4 5">
    <name type="scientific">Batrachochytrium dendrobatidis (strain JEL423)</name>
    <dbReference type="NCBI Taxonomy" id="403673"/>
    <lineage>
        <taxon>Eukaryota</taxon>
        <taxon>Fungi</taxon>
        <taxon>Fungi incertae sedis</taxon>
        <taxon>Chytridiomycota</taxon>
        <taxon>Chytridiomycota incertae sedis</taxon>
        <taxon>Chytridiomycetes</taxon>
        <taxon>Rhizophydiales</taxon>
        <taxon>Rhizophydiales incertae sedis</taxon>
        <taxon>Batrachochytrium</taxon>
    </lineage>
</organism>
<dbReference type="EMBL" id="DS022305">
    <property type="protein sequence ID" value="OAJ40793.1"/>
    <property type="molecule type" value="Genomic_DNA"/>
</dbReference>
<feature type="compositionally biased region" description="Basic and acidic residues" evidence="2">
    <location>
        <begin position="262"/>
        <end position="271"/>
    </location>
</feature>
<gene>
    <name evidence="4" type="ORF">BDEG_24494</name>
</gene>
<sequence length="271" mass="30808">MKLAVAVLSSILLAFSVTTASPVKPSKTTSTESRILPIPSPSGIGLDNLDSLPDSVKYLLNKYAEIQNNRDRQSKKYGPLEARCDSQYEVVMGCKKKLETLKKKPRGKGDSSKHNDKIRKAELNLEKQRSKLAKFRKEFEECQSEIGYLVERKWETDKQIASLVFGTPMDVVTIIRQAYLIKEMPSVKDYLERQSSKNKDLDRKSGGRRKHRKSGDQRKHKDLETSSDEESGPGSSKQKVPPNKRKGFSKPMNGLKSLFQRPKREDREPLI</sequence>
<feature type="region of interest" description="Disordered" evidence="2">
    <location>
        <begin position="191"/>
        <end position="271"/>
    </location>
</feature>